<dbReference type="AlphaFoldDB" id="A0A939JSL4"/>
<proteinExistence type="predicted"/>
<keyword evidence="2" id="KW-1185">Reference proteome</keyword>
<dbReference type="RefSeq" id="WP_207248065.1">
    <property type="nucleotide sequence ID" value="NZ_JAFMOF010000003.1"/>
</dbReference>
<gene>
    <name evidence="1" type="ORF">J1792_22790</name>
</gene>
<accession>A0A939JSL4</accession>
<evidence type="ECO:0000313" key="2">
    <source>
        <dbReference type="Proteomes" id="UP000664781"/>
    </source>
</evidence>
<sequence length="122" mass="12972">MTVESNGVAGALDAIPAPSAYPRSSRYYGVPVAVHTEADGRQIPYLRRRLLPDPARLSVLAEHTVSAGDRPDLLAHRYLGSAEQWWQIADANPVLDPGDLTRAPGRKVRVALPAGIPGAANG</sequence>
<comment type="caution">
    <text evidence="1">The sequence shown here is derived from an EMBL/GenBank/DDBJ whole genome shotgun (WGS) entry which is preliminary data.</text>
</comment>
<organism evidence="1 2">
    <name type="scientific">Streptomyces triculaminicus</name>
    <dbReference type="NCBI Taxonomy" id="2816232"/>
    <lineage>
        <taxon>Bacteria</taxon>
        <taxon>Bacillati</taxon>
        <taxon>Actinomycetota</taxon>
        <taxon>Actinomycetes</taxon>
        <taxon>Kitasatosporales</taxon>
        <taxon>Streptomycetaceae</taxon>
        <taxon>Streptomyces</taxon>
    </lineage>
</organism>
<dbReference type="Proteomes" id="UP000664781">
    <property type="component" value="Unassembled WGS sequence"/>
</dbReference>
<protein>
    <submittedName>
        <fullName evidence="1">LysM peptidoglycan-binding domain-containing protein</fullName>
    </submittedName>
</protein>
<evidence type="ECO:0000313" key="1">
    <source>
        <dbReference type="EMBL" id="MBO0655500.1"/>
    </source>
</evidence>
<dbReference type="EMBL" id="JAFMOF010000003">
    <property type="protein sequence ID" value="MBO0655500.1"/>
    <property type="molecule type" value="Genomic_DNA"/>
</dbReference>
<name>A0A939JSL4_9ACTN</name>
<reference evidence="1" key="1">
    <citation type="submission" date="2021-03" db="EMBL/GenBank/DDBJ databases">
        <title>Streptomyces strains.</title>
        <authorList>
            <person name="Lund M.B."/>
            <person name="Toerring T."/>
        </authorList>
    </citation>
    <scope>NUCLEOTIDE SEQUENCE</scope>
    <source>
        <strain evidence="1">JCM 4242</strain>
    </source>
</reference>